<feature type="compositionally biased region" description="Polar residues" evidence="1">
    <location>
        <begin position="1"/>
        <end position="11"/>
    </location>
</feature>
<gene>
    <name evidence="2" type="ORF">NHX12_009813</name>
</gene>
<feature type="compositionally biased region" description="Basic and acidic residues" evidence="1">
    <location>
        <begin position="778"/>
        <end position="803"/>
    </location>
</feature>
<protein>
    <submittedName>
        <fullName evidence="2">Uncharacterized protein</fullName>
    </submittedName>
</protein>
<feature type="region of interest" description="Disordered" evidence="1">
    <location>
        <begin position="168"/>
        <end position="338"/>
    </location>
</feature>
<evidence type="ECO:0000313" key="2">
    <source>
        <dbReference type="EMBL" id="KAJ3588961.1"/>
    </source>
</evidence>
<feature type="compositionally biased region" description="Basic and acidic residues" evidence="1">
    <location>
        <begin position="581"/>
        <end position="592"/>
    </location>
</feature>
<proteinExistence type="predicted"/>
<dbReference type="Proteomes" id="UP001148018">
    <property type="component" value="Unassembled WGS sequence"/>
</dbReference>
<accession>A0A9Q0DJX8</accession>
<keyword evidence="3" id="KW-1185">Reference proteome</keyword>
<feature type="compositionally biased region" description="Polar residues" evidence="1">
    <location>
        <begin position="24"/>
        <end position="34"/>
    </location>
</feature>
<feature type="compositionally biased region" description="Polar residues" evidence="1">
    <location>
        <begin position="52"/>
        <end position="66"/>
    </location>
</feature>
<feature type="compositionally biased region" description="Low complexity" evidence="1">
    <location>
        <begin position="94"/>
        <end position="110"/>
    </location>
</feature>
<evidence type="ECO:0000256" key="1">
    <source>
        <dbReference type="SAM" id="MobiDB-lite"/>
    </source>
</evidence>
<feature type="compositionally biased region" description="Basic and acidic residues" evidence="1">
    <location>
        <begin position="1035"/>
        <end position="1044"/>
    </location>
</feature>
<evidence type="ECO:0000313" key="3">
    <source>
        <dbReference type="Proteomes" id="UP001148018"/>
    </source>
</evidence>
<name>A0A9Q0DJX8_9TELE</name>
<comment type="caution">
    <text evidence="2">The sequence shown here is derived from an EMBL/GenBank/DDBJ whole genome shotgun (WGS) entry which is preliminary data.</text>
</comment>
<feature type="compositionally biased region" description="Polar residues" evidence="1">
    <location>
        <begin position="601"/>
        <end position="616"/>
    </location>
</feature>
<feature type="compositionally biased region" description="Basic and acidic residues" evidence="1">
    <location>
        <begin position="685"/>
        <end position="699"/>
    </location>
</feature>
<feature type="region of interest" description="Disordered" evidence="1">
    <location>
        <begin position="84"/>
        <end position="116"/>
    </location>
</feature>
<feature type="compositionally biased region" description="Basic residues" evidence="1">
    <location>
        <begin position="567"/>
        <end position="580"/>
    </location>
</feature>
<organism evidence="2 3">
    <name type="scientific">Muraenolepis orangiensis</name>
    <name type="common">Patagonian moray cod</name>
    <dbReference type="NCBI Taxonomy" id="630683"/>
    <lineage>
        <taxon>Eukaryota</taxon>
        <taxon>Metazoa</taxon>
        <taxon>Chordata</taxon>
        <taxon>Craniata</taxon>
        <taxon>Vertebrata</taxon>
        <taxon>Euteleostomi</taxon>
        <taxon>Actinopterygii</taxon>
        <taxon>Neopterygii</taxon>
        <taxon>Teleostei</taxon>
        <taxon>Neoteleostei</taxon>
        <taxon>Acanthomorphata</taxon>
        <taxon>Zeiogadaria</taxon>
        <taxon>Gadariae</taxon>
        <taxon>Gadiformes</taxon>
        <taxon>Muraenolepidoidei</taxon>
        <taxon>Muraenolepididae</taxon>
        <taxon>Muraenolepis</taxon>
    </lineage>
</organism>
<sequence>MAGIQSDTDVTQCDDGDIDDLMVSGQTSLQTPTNEMMEDMLSPCVDKASQGMPGNSSEVSLSQAGESDSVDHLDIVVQVPVSKAHRYRRREPSEATTASEESGGESASSGYHPVRSSAAGRCKNFEGRGRKFAFQAFRSPFLEGNGFNTASPSWKRRSLFSTIQQEARLKGNEFFVESPKRKCPRRQGRTQPSSQAKNHTPTKTTKTKKTRTRIRAKRVQGRGPQPADGPGSPDKTGPGSAQPRKDNLVTESEGPTLEESSVPASPRDPGSDSTHVDDDDNNNNNHMDTGLSPQPDAVTESVRRRAGLSGAKTRAGLSGAKTTRTPYKSKKKRHERVSESIQVTVELAPSVVELAPGVVELAPGVVELAPGVVELVPGVAGLAPGVVGLAPGVVELAPGVAGEHENNVDDDKEHRKTKKRKKEKRRKVTEEEQQHIHISLETASDTPDISQRTSGSAVTTINDNDDRSLGGSVDPSVSADAVFTHEASAPTETIVFKKRKRKKDKVAVSPEDPEINPVAKDHTEDVSAFQRPADPEVAALETDENSQRTSGSTMTAVVDDDADHADKHRARKKKRKRENKRKGTEDENRDTSVDGPALETSHISQPTSGSIVNDNSLDGFADQVEDLWKPRKKSKKKDKGHMTNGVTEGDVVDTVLTHETGAPTETADVVFTKRKRKRDKMPPSPEDRGTHPEAEKTEAEENPFEPPAAQESGERPRKKRKERKTTTETPPCASSEDTPAKGNGAASVLERKRKRGHSFRIADAAENHPELNAPAVDFDSRRGSDKKRDSRVSASDVHAEPVHNGETPAESLEGPGDIVEMTKKKKKKKREREALRASVIEEGNDGDEGVCEGSVQDARSSAETGHDGVQNNMTKKKKKKKHDKVDGESESPMVLEREIPDDIQATVLIRKKNKRKKNPRPPSPQGSPSTKALVESGVTISPKTRRCLPVDDVDATQGGIGASPNDDPTAKKKKKKKEKREKSRSVVVSCDHLPERDISGTTGPLESSLKKKNKREKVKERTDGLEAATGSGAEEAQRWSHESEVTSPDCGRPGSPTQLHDERSSPSRVKKNKPKKRKTLFSQQQGIYLHDVILT</sequence>
<feature type="compositionally biased region" description="Basic residues" evidence="1">
    <location>
        <begin position="909"/>
        <end position="919"/>
    </location>
</feature>
<feature type="compositionally biased region" description="Polar residues" evidence="1">
    <location>
        <begin position="857"/>
        <end position="873"/>
    </location>
</feature>
<feature type="region of interest" description="Disordered" evidence="1">
    <location>
        <begin position="497"/>
        <end position="1084"/>
    </location>
</feature>
<feature type="compositionally biased region" description="Basic residues" evidence="1">
    <location>
        <begin position="1068"/>
        <end position="1079"/>
    </location>
</feature>
<feature type="region of interest" description="Disordered" evidence="1">
    <location>
        <begin position="401"/>
        <end position="474"/>
    </location>
</feature>
<dbReference type="AlphaFoldDB" id="A0A9Q0DJX8"/>
<feature type="region of interest" description="Disordered" evidence="1">
    <location>
        <begin position="1"/>
        <end position="67"/>
    </location>
</feature>
<feature type="compositionally biased region" description="Polar residues" evidence="1">
    <location>
        <begin position="189"/>
        <end position="199"/>
    </location>
</feature>
<dbReference type="EMBL" id="JANIIK010000115">
    <property type="protein sequence ID" value="KAJ3588961.1"/>
    <property type="molecule type" value="Genomic_DNA"/>
</dbReference>
<feature type="compositionally biased region" description="Basic and acidic residues" evidence="1">
    <location>
        <begin position="402"/>
        <end position="414"/>
    </location>
</feature>
<reference evidence="2" key="1">
    <citation type="submission" date="2022-07" db="EMBL/GenBank/DDBJ databases">
        <title>Chromosome-level genome of Muraenolepis orangiensis.</title>
        <authorList>
            <person name="Kim J."/>
        </authorList>
    </citation>
    <scope>NUCLEOTIDE SEQUENCE</scope>
    <source>
        <strain evidence="2">KU_S4_2022</strain>
        <tissue evidence="2">Muscle</tissue>
    </source>
</reference>
<feature type="compositionally biased region" description="Basic residues" evidence="1">
    <location>
        <begin position="415"/>
        <end position="427"/>
    </location>
</feature>
<feature type="compositionally biased region" description="Polar residues" evidence="1">
    <location>
        <begin position="441"/>
        <end position="462"/>
    </location>
</feature>
<feature type="compositionally biased region" description="Basic residues" evidence="1">
    <location>
        <begin position="205"/>
        <end position="220"/>
    </location>
</feature>
<feature type="compositionally biased region" description="Basic residues" evidence="1">
    <location>
        <begin position="630"/>
        <end position="639"/>
    </location>
</feature>